<dbReference type="EMBL" id="SBII01000004">
    <property type="protein sequence ID" value="RWX00882.1"/>
    <property type="molecule type" value="Genomic_DNA"/>
</dbReference>
<dbReference type="PANTHER" id="PTHR46797">
    <property type="entry name" value="HTH-TYPE TRANSCRIPTIONAL REGULATOR"/>
    <property type="match status" value="1"/>
</dbReference>
<keyword evidence="3" id="KW-0804">Transcription</keyword>
<feature type="domain" description="HTH cro/C1-type" evidence="4">
    <location>
        <begin position="16"/>
        <end position="70"/>
    </location>
</feature>
<evidence type="ECO:0000256" key="1">
    <source>
        <dbReference type="ARBA" id="ARBA00023015"/>
    </source>
</evidence>
<protein>
    <submittedName>
        <fullName evidence="5">XRE family transcriptional regulator</fullName>
    </submittedName>
</protein>
<proteinExistence type="predicted"/>
<evidence type="ECO:0000313" key="6">
    <source>
        <dbReference type="Proteomes" id="UP000287527"/>
    </source>
</evidence>
<evidence type="ECO:0000256" key="3">
    <source>
        <dbReference type="ARBA" id="ARBA00023163"/>
    </source>
</evidence>
<accession>A0A444HBP3</accession>
<dbReference type="PROSITE" id="PS50943">
    <property type="entry name" value="HTH_CROC1"/>
    <property type="match status" value="1"/>
</dbReference>
<organism evidence="5 6">
    <name type="scientific">Flavobacterium cerinum</name>
    <dbReference type="NCBI Taxonomy" id="2502784"/>
    <lineage>
        <taxon>Bacteria</taxon>
        <taxon>Pseudomonadati</taxon>
        <taxon>Bacteroidota</taxon>
        <taxon>Flavobacteriia</taxon>
        <taxon>Flavobacteriales</taxon>
        <taxon>Flavobacteriaceae</taxon>
        <taxon>Flavobacterium</taxon>
    </lineage>
</organism>
<dbReference type="SMART" id="SM00530">
    <property type="entry name" value="HTH_XRE"/>
    <property type="match status" value="1"/>
</dbReference>
<dbReference type="GO" id="GO:0003677">
    <property type="term" value="F:DNA binding"/>
    <property type="evidence" value="ECO:0007669"/>
    <property type="project" value="UniProtKB-KW"/>
</dbReference>
<dbReference type="RefSeq" id="WP_128389364.1">
    <property type="nucleotide sequence ID" value="NZ_SBII01000004.1"/>
</dbReference>
<dbReference type="SUPFAM" id="SSF47413">
    <property type="entry name" value="lambda repressor-like DNA-binding domains"/>
    <property type="match status" value="1"/>
</dbReference>
<comment type="caution">
    <text evidence="5">The sequence shown here is derived from an EMBL/GenBank/DDBJ whole genome shotgun (WGS) entry which is preliminary data.</text>
</comment>
<evidence type="ECO:0000259" key="4">
    <source>
        <dbReference type="PROSITE" id="PS50943"/>
    </source>
</evidence>
<keyword evidence="1" id="KW-0805">Transcription regulation</keyword>
<dbReference type="CDD" id="cd00093">
    <property type="entry name" value="HTH_XRE"/>
    <property type="match status" value="1"/>
</dbReference>
<sequence length="73" mass="8369">MDIAEDKFLISLGQKVKEFRESKNFSQEDLANDCNIPKSQIGRIERAEINTTMRTLIKIAQALGVKVRDLIEF</sequence>
<evidence type="ECO:0000313" key="5">
    <source>
        <dbReference type="EMBL" id="RWX00882.1"/>
    </source>
</evidence>
<evidence type="ECO:0000256" key="2">
    <source>
        <dbReference type="ARBA" id="ARBA00023125"/>
    </source>
</evidence>
<dbReference type="GO" id="GO:0003700">
    <property type="term" value="F:DNA-binding transcription factor activity"/>
    <property type="evidence" value="ECO:0007669"/>
    <property type="project" value="TreeGrafter"/>
</dbReference>
<dbReference type="Gene3D" id="1.10.260.40">
    <property type="entry name" value="lambda repressor-like DNA-binding domains"/>
    <property type="match status" value="1"/>
</dbReference>
<keyword evidence="2" id="KW-0238">DNA-binding</keyword>
<dbReference type="PANTHER" id="PTHR46797:SF23">
    <property type="entry name" value="HTH-TYPE TRANSCRIPTIONAL REGULATOR SUTR"/>
    <property type="match status" value="1"/>
</dbReference>
<dbReference type="AlphaFoldDB" id="A0A444HBP3"/>
<name>A0A444HBP3_9FLAO</name>
<dbReference type="Proteomes" id="UP000287527">
    <property type="component" value="Unassembled WGS sequence"/>
</dbReference>
<dbReference type="OrthoDB" id="680346at2"/>
<reference evidence="5 6" key="1">
    <citation type="submission" date="2019-01" db="EMBL/GenBank/DDBJ databases">
        <title>Flavobacterium sp. nov.,isolated from freshwater.</title>
        <authorList>
            <person name="Zhang R."/>
            <person name="Du Z.-J."/>
        </authorList>
    </citation>
    <scope>NUCLEOTIDE SEQUENCE [LARGE SCALE GENOMIC DNA]</scope>
    <source>
        <strain evidence="5 6">1E403</strain>
    </source>
</reference>
<dbReference type="InterPro" id="IPR001387">
    <property type="entry name" value="Cro/C1-type_HTH"/>
</dbReference>
<dbReference type="InterPro" id="IPR050807">
    <property type="entry name" value="TransReg_Diox_bact_type"/>
</dbReference>
<gene>
    <name evidence="5" type="ORF">EPI11_07620</name>
</gene>
<dbReference type="Pfam" id="PF01381">
    <property type="entry name" value="HTH_3"/>
    <property type="match status" value="1"/>
</dbReference>
<dbReference type="GO" id="GO:0005829">
    <property type="term" value="C:cytosol"/>
    <property type="evidence" value="ECO:0007669"/>
    <property type="project" value="TreeGrafter"/>
</dbReference>
<keyword evidence="6" id="KW-1185">Reference proteome</keyword>
<dbReference type="InterPro" id="IPR010982">
    <property type="entry name" value="Lambda_DNA-bd_dom_sf"/>
</dbReference>